<feature type="compositionally biased region" description="Basic and acidic residues" evidence="1">
    <location>
        <begin position="377"/>
        <end position="395"/>
    </location>
</feature>
<dbReference type="Gene3D" id="2.130.10.10">
    <property type="entry name" value="YVTN repeat-like/Quinoprotein amine dehydrogenase"/>
    <property type="match status" value="1"/>
</dbReference>
<name>A0A485LHF1_9STRA</name>
<reference evidence="2" key="2">
    <citation type="submission" date="2019-06" db="EMBL/GenBank/DDBJ databases">
        <title>Genomics analysis of Aphanomyces spp. identifies a new class of oomycete effector associated with host adaptation.</title>
        <authorList>
            <person name="Gaulin E."/>
        </authorList>
    </citation>
    <scope>NUCLEOTIDE SEQUENCE</scope>
    <source>
        <strain evidence="2">CBS 578.67</strain>
    </source>
</reference>
<evidence type="ECO:0000313" key="4">
    <source>
        <dbReference type="Proteomes" id="UP000332933"/>
    </source>
</evidence>
<feature type="region of interest" description="Disordered" evidence="1">
    <location>
        <begin position="747"/>
        <end position="793"/>
    </location>
</feature>
<feature type="compositionally biased region" description="Low complexity" evidence="1">
    <location>
        <begin position="668"/>
        <end position="685"/>
    </location>
</feature>
<reference evidence="3 4" key="1">
    <citation type="submission" date="2019-03" db="EMBL/GenBank/DDBJ databases">
        <authorList>
            <person name="Gaulin E."/>
            <person name="Dumas B."/>
        </authorList>
    </citation>
    <scope>NUCLEOTIDE SEQUENCE [LARGE SCALE GENOMIC DNA]</scope>
    <source>
        <strain evidence="3">CBS 568.67</strain>
    </source>
</reference>
<proteinExistence type="predicted"/>
<feature type="compositionally biased region" description="Polar residues" evidence="1">
    <location>
        <begin position="687"/>
        <end position="697"/>
    </location>
</feature>
<feature type="region of interest" description="Disordered" evidence="1">
    <location>
        <begin position="375"/>
        <end position="399"/>
    </location>
</feature>
<dbReference type="EMBL" id="VJMH01006974">
    <property type="protein sequence ID" value="KAF0686798.1"/>
    <property type="molecule type" value="Genomic_DNA"/>
</dbReference>
<evidence type="ECO:0000256" key="1">
    <source>
        <dbReference type="SAM" id="MobiDB-lite"/>
    </source>
</evidence>
<evidence type="ECO:0000313" key="2">
    <source>
        <dbReference type="EMBL" id="KAF0686798.1"/>
    </source>
</evidence>
<dbReference type="InterPro" id="IPR015943">
    <property type="entry name" value="WD40/YVTN_repeat-like_dom_sf"/>
</dbReference>
<feature type="compositionally biased region" description="Polar residues" evidence="1">
    <location>
        <begin position="766"/>
        <end position="777"/>
    </location>
</feature>
<dbReference type="EMBL" id="CAADRA010007000">
    <property type="protein sequence ID" value="VFT98091.1"/>
    <property type="molecule type" value="Genomic_DNA"/>
</dbReference>
<organism evidence="3 4">
    <name type="scientific">Aphanomyces stellatus</name>
    <dbReference type="NCBI Taxonomy" id="120398"/>
    <lineage>
        <taxon>Eukaryota</taxon>
        <taxon>Sar</taxon>
        <taxon>Stramenopiles</taxon>
        <taxon>Oomycota</taxon>
        <taxon>Saprolegniomycetes</taxon>
        <taxon>Saprolegniales</taxon>
        <taxon>Verrucalvaceae</taxon>
        <taxon>Aphanomyces</taxon>
    </lineage>
</organism>
<accession>A0A485LHF1</accession>
<feature type="compositionally biased region" description="Low complexity" evidence="1">
    <location>
        <begin position="747"/>
        <end position="765"/>
    </location>
</feature>
<gene>
    <name evidence="3" type="primary">Aste57867_21420</name>
    <name evidence="2" type="ORF">As57867_021351</name>
    <name evidence="3" type="ORF">ASTE57867_21420</name>
</gene>
<dbReference type="InterPro" id="IPR036322">
    <property type="entry name" value="WD40_repeat_dom_sf"/>
</dbReference>
<sequence length="861" mass="91507">MDADVPTLSHAAQEARDRKALKKRLRQRCFELQIDVDHVFDTVDGPQSSIELVPRALFFKTMAAHGLALDEREKELVVFFCSPSGLVSLPSFFHFLDVQKPKDHIDPDLAFAQLPQPFRMLAKLLDDDVFDRAWLAITSSMTYKLQQGQLNADMQEREAKARRCHPTTLVQVAIATPSPLNAPIFLSGDRELVALVHDGGAIELLHGTTSQVLLPKTPLFPGAPRLQVQCLSQLKPVRMGNTKATFVAAAAWKRGKPLLVEGQAEPPPDPVLDALESLVHIYATTGTALTLRMTLPLKERAIGLTLADDAAFLAVQMEGGNVDVYATQALTAEIESQSVVALDATKSSLHVDPTSYRIFAPPKAAAVDAAVAAPPVKGDKHKEAKGKGNKDHVEDAPPPPPAPVVYATFLYVAFLASSTPFATTTGLVLASQHKLLQFRLPSPTHNGAGAVAPTDAPANHSPEASVVVSAPITCATLDSTSTLVVLGLENGCLVAWHTRLHVEHSGIGLHSTPVAAVSLFKMDCLVSLSRGNEAHFHTLRHLRPASTRHWAPPSQQSLVRVCDGLAASGSPFASLCTLHDVPMTFLAQADGTVTIYDTRTAEIIGSLVLADGGDSVREFRGLTTTLPLGAGWVVSGDQLYIPIVVPIEETSDQQPPTTTEAAAVEVISPSNSSSSVGSTISQPPSTASPLDPSTTADVTPPPTLIGLCVYTAASIWQTSFPHHPPGLATNWRTLYMERHAPHLTISSTAASSSAGSGPPSTSMSSKQPIAPQTSSSHVAPRRHPSTMTPTPSTADLKAIAADGCVVASSCSIGAPAPPPPKCVQSIYLAVLQRHGGAAAVERDLRMAKRRSDVLKTLNTMW</sequence>
<dbReference type="OrthoDB" id="547231at2759"/>
<keyword evidence="4" id="KW-1185">Reference proteome</keyword>
<dbReference type="SUPFAM" id="SSF50978">
    <property type="entry name" value="WD40 repeat-like"/>
    <property type="match status" value="1"/>
</dbReference>
<dbReference type="Proteomes" id="UP000332933">
    <property type="component" value="Unassembled WGS sequence"/>
</dbReference>
<evidence type="ECO:0000313" key="3">
    <source>
        <dbReference type="EMBL" id="VFT98091.1"/>
    </source>
</evidence>
<dbReference type="AlphaFoldDB" id="A0A485LHF1"/>
<feature type="region of interest" description="Disordered" evidence="1">
    <location>
        <begin position="668"/>
        <end position="698"/>
    </location>
</feature>
<protein>
    <submittedName>
        <fullName evidence="3">Aste57867_21420 protein</fullName>
    </submittedName>
</protein>